<dbReference type="GO" id="GO:0005524">
    <property type="term" value="F:ATP binding"/>
    <property type="evidence" value="ECO:0007669"/>
    <property type="project" value="UniProtKB-KW"/>
</dbReference>
<dbReference type="SUPFAM" id="SSF50998">
    <property type="entry name" value="Quinoprotein alcohol dehydrogenase-like"/>
    <property type="match status" value="1"/>
</dbReference>
<keyword evidence="6" id="KW-0418">Kinase</keyword>
<reference evidence="13" key="1">
    <citation type="submission" date="2016-10" db="EMBL/GenBank/DDBJ databases">
        <authorList>
            <person name="Varghese N."/>
            <person name="Submissions S."/>
        </authorList>
    </citation>
    <scope>NUCLEOTIDE SEQUENCE [LARGE SCALE GENOMIC DNA]</scope>
    <source>
        <strain evidence="13">DSM 25811 / CCM 8410 / LMG 26954 / E90</strain>
    </source>
</reference>
<evidence type="ECO:0000313" key="12">
    <source>
        <dbReference type="EMBL" id="SDD82481.1"/>
    </source>
</evidence>
<evidence type="ECO:0000256" key="9">
    <source>
        <dbReference type="SAM" id="Coils"/>
    </source>
</evidence>
<dbReference type="AlphaFoldDB" id="A0A1G6XWX1"/>
<evidence type="ECO:0000256" key="5">
    <source>
        <dbReference type="ARBA" id="ARBA00022741"/>
    </source>
</evidence>
<keyword evidence="4" id="KW-0808">Transferase</keyword>
<dbReference type="InterPro" id="IPR011047">
    <property type="entry name" value="Quinoprotein_ADH-like_sf"/>
</dbReference>
<name>A0A1G6XWX1_NIADE</name>
<dbReference type="EC" id="2.7.13.3" evidence="2"/>
<keyword evidence="10" id="KW-0472">Membrane</keyword>
<evidence type="ECO:0000256" key="10">
    <source>
        <dbReference type="SAM" id="Phobius"/>
    </source>
</evidence>
<evidence type="ECO:0000313" key="13">
    <source>
        <dbReference type="Proteomes" id="UP000198757"/>
    </source>
</evidence>
<dbReference type="GO" id="GO:0016020">
    <property type="term" value="C:membrane"/>
    <property type="evidence" value="ECO:0007669"/>
    <property type="project" value="InterPro"/>
</dbReference>
<keyword evidence="10" id="KW-0812">Transmembrane</keyword>
<dbReference type="Gene3D" id="2.60.40.10">
    <property type="entry name" value="Immunoglobulins"/>
    <property type="match status" value="1"/>
</dbReference>
<dbReference type="SUPFAM" id="SSF63829">
    <property type="entry name" value="Calcium-dependent phosphotriesterase"/>
    <property type="match status" value="1"/>
</dbReference>
<keyword evidence="7" id="KW-0067">ATP-binding</keyword>
<dbReference type="PANTHER" id="PTHR24421:SF10">
    <property type="entry name" value="NITRATE_NITRITE SENSOR PROTEIN NARQ"/>
    <property type="match status" value="1"/>
</dbReference>
<dbReference type="Gene3D" id="3.30.565.10">
    <property type="entry name" value="Histidine kinase-like ATPase, C-terminal domain"/>
    <property type="match status" value="1"/>
</dbReference>
<evidence type="ECO:0000256" key="3">
    <source>
        <dbReference type="ARBA" id="ARBA00022553"/>
    </source>
</evidence>
<feature type="coiled-coil region" evidence="9">
    <location>
        <begin position="775"/>
        <end position="803"/>
    </location>
</feature>
<dbReference type="Pfam" id="PF02518">
    <property type="entry name" value="HATPase_c"/>
    <property type="match status" value="1"/>
</dbReference>
<dbReference type="GO" id="GO:0046983">
    <property type="term" value="F:protein dimerization activity"/>
    <property type="evidence" value="ECO:0007669"/>
    <property type="project" value="InterPro"/>
</dbReference>
<dbReference type="InterPro" id="IPR013783">
    <property type="entry name" value="Ig-like_fold"/>
</dbReference>
<feature type="transmembrane region" description="Helical" evidence="10">
    <location>
        <begin position="754"/>
        <end position="775"/>
    </location>
</feature>
<dbReference type="InterPro" id="IPR050482">
    <property type="entry name" value="Sensor_HK_TwoCompSys"/>
</dbReference>
<keyword evidence="5" id="KW-0547">Nucleotide-binding</keyword>
<evidence type="ECO:0000256" key="4">
    <source>
        <dbReference type="ARBA" id="ARBA00022679"/>
    </source>
</evidence>
<dbReference type="PANTHER" id="PTHR24421">
    <property type="entry name" value="NITRATE/NITRITE SENSOR PROTEIN NARX-RELATED"/>
    <property type="match status" value="1"/>
</dbReference>
<dbReference type="InterPro" id="IPR011712">
    <property type="entry name" value="Sig_transdc_His_kin_sub3_dim/P"/>
</dbReference>
<keyword evidence="3" id="KW-0597">Phosphoprotein</keyword>
<gene>
    <name evidence="12" type="ORF">SAMN04487894_11445</name>
</gene>
<dbReference type="InterPro" id="IPR036890">
    <property type="entry name" value="HATPase_C_sf"/>
</dbReference>
<dbReference type="Pfam" id="PF07495">
    <property type="entry name" value="Y_Y_Y"/>
    <property type="match status" value="1"/>
</dbReference>
<dbReference type="CDD" id="cd16917">
    <property type="entry name" value="HATPase_UhpB-NarQ-NarX-like"/>
    <property type="match status" value="1"/>
</dbReference>
<feature type="domain" description="Histidine kinase/HSP90-like ATPase" evidence="11">
    <location>
        <begin position="905"/>
        <end position="997"/>
    </location>
</feature>
<dbReference type="Pfam" id="PF07494">
    <property type="entry name" value="Reg_prop"/>
    <property type="match status" value="3"/>
</dbReference>
<keyword evidence="8" id="KW-0902">Two-component regulatory system</keyword>
<dbReference type="Gene3D" id="1.20.5.1930">
    <property type="match status" value="1"/>
</dbReference>
<sequence>MKINNKTGPGWVIFIEGFVMTKLLLRTCFLLLFCLALKTAETQRLPFENFSVDKGLSQSQVTSITQDKRNYLWVGTLAGLNRFDGTGFRIFSKKDGLLSGHITALYTARNGDIWMATPKGISRYNGYRFEHFEAPSPAHFMCNTITEDEDGTLYAFGIMQGLFVVRHGKLEKYELPGNQKRITCLYRNDSGILLAYIYSEGLFRLRQGKWSKWLAVAGLENGEFLFRIAEQDGSYWTITNKGTLLKITGNAVVQKKQFPGARFTTLTTGDAGTLWLGTVKGAWMIDMQSWAVKRRINATNGVSDNGIHALYRDKDDIIWIGSDGDGLYKYASGPFVRYDKTSGLTGNVVMGFAKDREGNLFLGTREGKLFCYDSRKESFRNIDYSGYSTAGVNCLGIDGSNHLYVGTMDGRLLKIRGNQVTELFLEKKQHIPIYTIRPYDNRMLIHTTEGGYWVEGNKVQKLAGLPRGVVSSVLLNDTLLIGTTTGIYKCSADDRPVPLHIPVLEGINVSCFEKLGRYLVVGCVDEGLFFVDTVSNKVLPFNTDNGLIDNNVFAMLKDSRGLLWVGTSLGVQQVHFEAATGGFQIKKYTIADGYEPSETNLNAILEDDRHQIWVGTTKGAFLYNPVQEKERPGSKPFIVLEAAVFPGAGEAPGHRVSAWEQLPVQPQIAYAGNSIAFNFKGIYLKDPSSLRYAYQLYGYDTAFSLPQEQVALSYKNLQPGSYVFRVKAVTKSGQESSNTIEYPFTITTPYYKTAWFKGLMVLALVLAGGGIQLIYTNEKRRRRKEIRQIKELEQQKIREQTAEDFHDELGNKLTRISLLADLLQQKTDPADEEKNKLIGQIRSNALGLYTGTKEIIWSLTKESDHLKEVLQTIKQTGMELFSDTDIVFELTGFSAYEPDIRIPPGYNRNIIMIFKELLSNSMRHSGATLVTIECKQEQAGTMGIYFTDNGTGFDKNGVTGNGLNNIRRRAEKIGGSFTLNTASRQGTRACLTFGIQEQKNKKHNI</sequence>
<dbReference type="InterPro" id="IPR015943">
    <property type="entry name" value="WD40/YVTN_repeat-like_dom_sf"/>
</dbReference>
<dbReference type="InterPro" id="IPR003594">
    <property type="entry name" value="HATPase_dom"/>
</dbReference>
<dbReference type="InterPro" id="IPR011110">
    <property type="entry name" value="Reg_prop"/>
</dbReference>
<proteinExistence type="predicted"/>
<dbReference type="EMBL" id="FMZO01000014">
    <property type="protein sequence ID" value="SDD82481.1"/>
    <property type="molecule type" value="Genomic_DNA"/>
</dbReference>
<dbReference type="Pfam" id="PF07730">
    <property type="entry name" value="HisKA_3"/>
    <property type="match status" value="1"/>
</dbReference>
<dbReference type="RefSeq" id="WP_245729307.1">
    <property type="nucleotide sequence ID" value="NZ_FMZO01000014.1"/>
</dbReference>
<evidence type="ECO:0000256" key="1">
    <source>
        <dbReference type="ARBA" id="ARBA00000085"/>
    </source>
</evidence>
<evidence type="ECO:0000256" key="7">
    <source>
        <dbReference type="ARBA" id="ARBA00022840"/>
    </source>
</evidence>
<evidence type="ECO:0000256" key="8">
    <source>
        <dbReference type="ARBA" id="ARBA00023012"/>
    </source>
</evidence>
<keyword evidence="13" id="KW-1185">Reference proteome</keyword>
<evidence type="ECO:0000256" key="2">
    <source>
        <dbReference type="ARBA" id="ARBA00012438"/>
    </source>
</evidence>
<evidence type="ECO:0000256" key="6">
    <source>
        <dbReference type="ARBA" id="ARBA00022777"/>
    </source>
</evidence>
<accession>A0A1G6XWX1</accession>
<dbReference type="InterPro" id="IPR011123">
    <property type="entry name" value="Y_Y_Y"/>
</dbReference>
<keyword evidence="10" id="KW-1133">Transmembrane helix</keyword>
<dbReference type="GO" id="GO:0000155">
    <property type="term" value="F:phosphorelay sensor kinase activity"/>
    <property type="evidence" value="ECO:0007669"/>
    <property type="project" value="InterPro"/>
</dbReference>
<evidence type="ECO:0000259" key="11">
    <source>
        <dbReference type="SMART" id="SM00387"/>
    </source>
</evidence>
<organism evidence="12 13">
    <name type="scientific">Niabella drilacis (strain DSM 25811 / CCM 8410 / CCUG 62505 / LMG 26954 / E90)</name>
    <dbReference type="NCBI Taxonomy" id="1285928"/>
    <lineage>
        <taxon>Bacteria</taxon>
        <taxon>Pseudomonadati</taxon>
        <taxon>Bacteroidota</taxon>
        <taxon>Chitinophagia</taxon>
        <taxon>Chitinophagales</taxon>
        <taxon>Chitinophagaceae</taxon>
        <taxon>Niabella</taxon>
    </lineage>
</organism>
<dbReference type="Gene3D" id="2.130.10.10">
    <property type="entry name" value="YVTN repeat-like/Quinoprotein amine dehydrogenase"/>
    <property type="match status" value="2"/>
</dbReference>
<dbReference type="Proteomes" id="UP000198757">
    <property type="component" value="Unassembled WGS sequence"/>
</dbReference>
<protein>
    <recommendedName>
        <fullName evidence="2">histidine kinase</fullName>
        <ecNumber evidence="2">2.7.13.3</ecNumber>
    </recommendedName>
</protein>
<dbReference type="SUPFAM" id="SSF55874">
    <property type="entry name" value="ATPase domain of HSP90 chaperone/DNA topoisomerase II/histidine kinase"/>
    <property type="match status" value="1"/>
</dbReference>
<keyword evidence="9" id="KW-0175">Coiled coil</keyword>
<dbReference type="STRING" id="1285928.SAMN04487894_11445"/>
<comment type="catalytic activity">
    <reaction evidence="1">
        <text>ATP + protein L-histidine = ADP + protein N-phospho-L-histidine.</text>
        <dbReference type="EC" id="2.7.13.3"/>
    </reaction>
</comment>
<dbReference type="SMART" id="SM00387">
    <property type="entry name" value="HATPase_c"/>
    <property type="match status" value="1"/>
</dbReference>